<evidence type="ECO:0008006" key="2">
    <source>
        <dbReference type="Google" id="ProtNLM"/>
    </source>
</evidence>
<organism evidence="1">
    <name type="scientific">marine sediment metagenome</name>
    <dbReference type="NCBI Taxonomy" id="412755"/>
    <lineage>
        <taxon>unclassified sequences</taxon>
        <taxon>metagenomes</taxon>
        <taxon>ecological metagenomes</taxon>
    </lineage>
</organism>
<dbReference type="SUPFAM" id="SSF101478">
    <property type="entry name" value="ADP-ribosylglycohydrolase"/>
    <property type="match status" value="2"/>
</dbReference>
<reference evidence="1" key="1">
    <citation type="journal article" date="2015" name="Nature">
        <title>Complex archaea that bridge the gap between prokaryotes and eukaryotes.</title>
        <authorList>
            <person name="Spang A."/>
            <person name="Saw J.H."/>
            <person name="Jorgensen S.L."/>
            <person name="Zaremba-Niedzwiedzka K."/>
            <person name="Martijn J."/>
            <person name="Lind A.E."/>
            <person name="van Eijk R."/>
            <person name="Schleper C."/>
            <person name="Guy L."/>
            <person name="Ettema T.J."/>
        </authorList>
    </citation>
    <scope>NUCLEOTIDE SEQUENCE</scope>
</reference>
<dbReference type="EMBL" id="LAZR01003681">
    <property type="protein sequence ID" value="KKN15750.1"/>
    <property type="molecule type" value="Genomic_DNA"/>
</dbReference>
<comment type="caution">
    <text evidence="1">The sequence shown here is derived from an EMBL/GenBank/DDBJ whole genome shotgun (WGS) entry which is preliminary data.</text>
</comment>
<protein>
    <recommendedName>
        <fullName evidence="2">ADP-ribosylglycohydrolase</fullName>
    </recommendedName>
</protein>
<dbReference type="InterPro" id="IPR005502">
    <property type="entry name" value="Ribosyl_crysJ1"/>
</dbReference>
<dbReference type="AlphaFoldDB" id="A0A0F9N833"/>
<accession>A0A0F9N833</accession>
<dbReference type="Gene3D" id="1.10.4080.10">
    <property type="entry name" value="ADP-ribosylation/Crystallin J1"/>
    <property type="match status" value="1"/>
</dbReference>
<gene>
    <name evidence="1" type="ORF">LCGC14_0982830</name>
</gene>
<proteinExistence type="predicted"/>
<name>A0A0F9N833_9ZZZZ</name>
<dbReference type="InterPro" id="IPR036705">
    <property type="entry name" value="Ribosyl_crysJ1_sf"/>
</dbReference>
<dbReference type="Pfam" id="PF03747">
    <property type="entry name" value="ADP_ribosyl_GH"/>
    <property type="match status" value="2"/>
</dbReference>
<sequence>MLDKDFLLQKIWGSWTGKVAGGTFGMPVEGRTRGTIINLHPPLSGWSKHHRQGVNDDEQYELISILALETLSDDEFANRFKAGTILEPEFLGSYWLKHLLPQYVFTAEKAAYDNAKAGVPWEHAGDYVYEHDGKVFGNEYADWIGAQMKGELYGMLLPAWGWYEKSKDDLELLKPCLDLSLQDALIAHREVGIVGELFISALISVAITHNPYEYKEEINFPKSEIFKFEPDPDSPKGFKKVSDKFDGFKHQINQIGICSETILSDIKRIKAVLLEYASLINSISTEDVELFFSFIDPIIDIYIENPDPRDLSKFFFSKDSKKDWLKTLDGLWWSFEREMVKDAITRFKDFPSMLERRIQSFSKSKAVHTLFNNGAIVMGLLYGDGDFIQTVRISTECGADTDCNAGNAGAIIGAFLGQNLIPSYAKRFIRGEIIPGLIEWSDKSILNLSQRTLDQALRFEESRK</sequence>
<evidence type="ECO:0000313" key="1">
    <source>
        <dbReference type="EMBL" id="KKN15750.1"/>
    </source>
</evidence>